<dbReference type="GO" id="GO:0005737">
    <property type="term" value="C:cytoplasm"/>
    <property type="evidence" value="ECO:0007669"/>
    <property type="project" value="UniProtKB-SubCell"/>
</dbReference>
<name>A0A1F8F3Y1_9BACT</name>
<evidence type="ECO:0000256" key="10">
    <source>
        <dbReference type="ARBA" id="ARBA00022840"/>
    </source>
</evidence>
<accession>A0A1F8F3Y1</accession>
<evidence type="ECO:0000256" key="8">
    <source>
        <dbReference type="ARBA" id="ARBA00022741"/>
    </source>
</evidence>
<keyword evidence="10" id="KW-0067">ATP-binding</keyword>
<gene>
    <name evidence="15" type="ORF">A2750_00100</name>
</gene>
<dbReference type="InterPro" id="IPR011817">
    <property type="entry name" value="Uridylate_kinase"/>
</dbReference>
<protein>
    <recommendedName>
        <fullName evidence="5">Uridylate kinase</fullName>
        <ecNumber evidence="4">2.7.4.22</ecNumber>
    </recommendedName>
    <alternativeName>
        <fullName evidence="12">Uridine monophosphate kinase</fullName>
    </alternativeName>
</protein>
<dbReference type="Pfam" id="PF00696">
    <property type="entry name" value="AA_kinase"/>
    <property type="match status" value="1"/>
</dbReference>
<comment type="pathway">
    <text evidence="2">Pyrimidine metabolism; CTP biosynthesis via de novo pathway; UDP from UMP (UMPK route): step 1/1.</text>
</comment>
<reference evidence="15 16" key="1">
    <citation type="journal article" date="2016" name="Nat. Commun.">
        <title>Thousands of microbial genomes shed light on interconnected biogeochemical processes in an aquifer system.</title>
        <authorList>
            <person name="Anantharaman K."/>
            <person name="Brown C.T."/>
            <person name="Hug L.A."/>
            <person name="Sharon I."/>
            <person name="Castelle C.J."/>
            <person name="Probst A.J."/>
            <person name="Thomas B.C."/>
            <person name="Singh A."/>
            <person name="Wilkins M.J."/>
            <person name="Karaoz U."/>
            <person name="Brodie E.L."/>
            <person name="Williams K.H."/>
            <person name="Hubbard S.S."/>
            <person name="Banfield J.F."/>
        </authorList>
    </citation>
    <scope>NUCLEOTIDE SEQUENCE [LARGE SCALE GENOMIC DNA]</scope>
</reference>
<evidence type="ECO:0000256" key="12">
    <source>
        <dbReference type="ARBA" id="ARBA00032092"/>
    </source>
</evidence>
<keyword evidence="6" id="KW-0963">Cytoplasm</keyword>
<evidence type="ECO:0000256" key="6">
    <source>
        <dbReference type="ARBA" id="ARBA00022490"/>
    </source>
</evidence>
<comment type="catalytic activity">
    <reaction evidence="13">
        <text>UMP + ATP = UDP + ADP</text>
        <dbReference type="Rhea" id="RHEA:24400"/>
        <dbReference type="ChEBI" id="CHEBI:30616"/>
        <dbReference type="ChEBI" id="CHEBI:57865"/>
        <dbReference type="ChEBI" id="CHEBI:58223"/>
        <dbReference type="ChEBI" id="CHEBI:456216"/>
        <dbReference type="EC" id="2.7.4.22"/>
    </reaction>
</comment>
<dbReference type="PIRSF" id="PIRSF005650">
    <property type="entry name" value="Uridylate_kin"/>
    <property type="match status" value="1"/>
</dbReference>
<dbReference type="PANTHER" id="PTHR42833:SF4">
    <property type="entry name" value="URIDYLATE KINASE PUMPKIN, CHLOROPLASTIC"/>
    <property type="match status" value="1"/>
</dbReference>
<evidence type="ECO:0000259" key="14">
    <source>
        <dbReference type="Pfam" id="PF00696"/>
    </source>
</evidence>
<comment type="caution">
    <text evidence="15">The sequence shown here is derived from an EMBL/GenBank/DDBJ whole genome shotgun (WGS) entry which is preliminary data.</text>
</comment>
<comment type="similarity">
    <text evidence="3">Belongs to the UMP kinase family.</text>
</comment>
<keyword evidence="7" id="KW-0808">Transferase</keyword>
<dbReference type="EMBL" id="MGJL01000017">
    <property type="protein sequence ID" value="OGN07842.1"/>
    <property type="molecule type" value="Genomic_DNA"/>
</dbReference>
<dbReference type="GO" id="GO:0033862">
    <property type="term" value="F:UMP kinase activity"/>
    <property type="evidence" value="ECO:0007669"/>
    <property type="project" value="UniProtKB-EC"/>
</dbReference>
<keyword evidence="9" id="KW-0418">Kinase</keyword>
<evidence type="ECO:0000256" key="13">
    <source>
        <dbReference type="ARBA" id="ARBA00047767"/>
    </source>
</evidence>
<evidence type="ECO:0000256" key="11">
    <source>
        <dbReference type="ARBA" id="ARBA00022975"/>
    </source>
</evidence>
<evidence type="ECO:0000256" key="2">
    <source>
        <dbReference type="ARBA" id="ARBA00004791"/>
    </source>
</evidence>
<proteinExistence type="inferred from homology"/>
<comment type="subcellular location">
    <subcellularLocation>
        <location evidence="1">Cytoplasm</location>
    </subcellularLocation>
</comment>
<dbReference type="SUPFAM" id="SSF53633">
    <property type="entry name" value="Carbamate kinase-like"/>
    <property type="match status" value="1"/>
</dbReference>
<keyword evidence="11" id="KW-0665">Pyrimidine biosynthesis</keyword>
<dbReference type="InterPro" id="IPR036393">
    <property type="entry name" value="AceGlu_kinase-like_sf"/>
</dbReference>
<organism evidence="15 16">
    <name type="scientific">Candidatus Yanofskybacteria bacterium RIFCSPHIGHO2_01_FULL_45_42</name>
    <dbReference type="NCBI Taxonomy" id="1802671"/>
    <lineage>
        <taxon>Bacteria</taxon>
        <taxon>Candidatus Yanofskyibacteriota</taxon>
    </lineage>
</organism>
<dbReference type="EC" id="2.7.4.22" evidence="4"/>
<evidence type="ECO:0000256" key="1">
    <source>
        <dbReference type="ARBA" id="ARBA00004496"/>
    </source>
</evidence>
<dbReference type="AlphaFoldDB" id="A0A1F8F3Y1"/>
<evidence type="ECO:0000313" key="15">
    <source>
        <dbReference type="EMBL" id="OGN07842.1"/>
    </source>
</evidence>
<evidence type="ECO:0000256" key="7">
    <source>
        <dbReference type="ARBA" id="ARBA00022679"/>
    </source>
</evidence>
<feature type="domain" description="Aspartate/glutamate/uridylate kinase" evidence="14">
    <location>
        <begin position="6"/>
        <end position="214"/>
    </location>
</feature>
<dbReference type="Gene3D" id="3.40.1160.10">
    <property type="entry name" value="Acetylglutamate kinase-like"/>
    <property type="match status" value="1"/>
</dbReference>
<dbReference type="UniPathway" id="UPA00159">
    <property type="reaction ID" value="UER00275"/>
</dbReference>
<evidence type="ECO:0000256" key="5">
    <source>
        <dbReference type="ARBA" id="ARBA00016403"/>
    </source>
</evidence>
<dbReference type="InterPro" id="IPR001048">
    <property type="entry name" value="Asp/Glu/Uridylate_kinase"/>
</dbReference>
<dbReference type="Proteomes" id="UP000178023">
    <property type="component" value="Unassembled WGS sequence"/>
</dbReference>
<dbReference type="PANTHER" id="PTHR42833">
    <property type="entry name" value="URIDYLATE KINASE"/>
    <property type="match status" value="1"/>
</dbReference>
<dbReference type="GO" id="GO:0044210">
    <property type="term" value="P:'de novo' CTP biosynthetic process"/>
    <property type="evidence" value="ECO:0007669"/>
    <property type="project" value="UniProtKB-UniPathway"/>
</dbReference>
<evidence type="ECO:0000313" key="16">
    <source>
        <dbReference type="Proteomes" id="UP000178023"/>
    </source>
</evidence>
<dbReference type="GO" id="GO:0005524">
    <property type="term" value="F:ATP binding"/>
    <property type="evidence" value="ECO:0007669"/>
    <property type="project" value="UniProtKB-KW"/>
</dbReference>
<evidence type="ECO:0000256" key="4">
    <source>
        <dbReference type="ARBA" id="ARBA00012899"/>
    </source>
</evidence>
<sequence>MNKKNMVLKLSGEAVGDASNHFSPDKMEFIADEIVPLTEDFGIALVLGGGNISRGAEIRKRLGRESTASDYVGMLNTLDNGLMLQENIEIKLGSETTRVMSRLPVSDLCEPYIPRKALSHLAKGRIVIIVGGLGEPGFSTDFTMVQRAKQLHSPVALKGTKVDGIYDRDPTTDSSAQFIPKIKHLDYISRGLKVVDADAVGQAMKYGMEIKVFNFFKKGNLRRILLDENIGSVIHK</sequence>
<dbReference type="GO" id="GO:0006225">
    <property type="term" value="P:UDP biosynthetic process"/>
    <property type="evidence" value="ECO:0007669"/>
    <property type="project" value="TreeGrafter"/>
</dbReference>
<keyword evidence="8" id="KW-0547">Nucleotide-binding</keyword>
<evidence type="ECO:0000256" key="9">
    <source>
        <dbReference type="ARBA" id="ARBA00022777"/>
    </source>
</evidence>
<evidence type="ECO:0000256" key="3">
    <source>
        <dbReference type="ARBA" id="ARBA00007614"/>
    </source>
</evidence>